<evidence type="ECO:0000256" key="1">
    <source>
        <dbReference type="SAM" id="MobiDB-lite"/>
    </source>
</evidence>
<dbReference type="Proteomes" id="UP000887540">
    <property type="component" value="Unplaced"/>
</dbReference>
<feature type="compositionally biased region" description="Basic and acidic residues" evidence="1">
    <location>
        <begin position="20"/>
        <end position="33"/>
    </location>
</feature>
<evidence type="ECO:0000313" key="2">
    <source>
        <dbReference type="Proteomes" id="UP000887540"/>
    </source>
</evidence>
<sequence length="99" mass="10626">MNRLQVPEWEPGGVKKLSTKKGEKSKSSKKGELPPKSTHSSKERIASTTHNRTRSTHKTSPAQSAGSGEMVPGHQRVPSVTKAADVALIAPDAPIILFM</sequence>
<proteinExistence type="predicted"/>
<dbReference type="AlphaFoldDB" id="A0A914CWN6"/>
<name>A0A914CWN6_9BILA</name>
<accession>A0A914CWN6</accession>
<feature type="region of interest" description="Disordered" evidence="1">
    <location>
        <begin position="1"/>
        <end position="77"/>
    </location>
</feature>
<keyword evidence="2" id="KW-1185">Reference proteome</keyword>
<organism evidence="2 3">
    <name type="scientific">Acrobeloides nanus</name>
    <dbReference type="NCBI Taxonomy" id="290746"/>
    <lineage>
        <taxon>Eukaryota</taxon>
        <taxon>Metazoa</taxon>
        <taxon>Ecdysozoa</taxon>
        <taxon>Nematoda</taxon>
        <taxon>Chromadorea</taxon>
        <taxon>Rhabditida</taxon>
        <taxon>Tylenchina</taxon>
        <taxon>Cephalobomorpha</taxon>
        <taxon>Cephaloboidea</taxon>
        <taxon>Cephalobidae</taxon>
        <taxon>Acrobeloides</taxon>
    </lineage>
</organism>
<reference evidence="3" key="1">
    <citation type="submission" date="2022-11" db="UniProtKB">
        <authorList>
            <consortium name="WormBaseParasite"/>
        </authorList>
    </citation>
    <scope>IDENTIFICATION</scope>
</reference>
<dbReference type="WBParaSite" id="ACRNAN_scaffold15673.g29274.t1">
    <property type="protein sequence ID" value="ACRNAN_scaffold15673.g29274.t1"/>
    <property type="gene ID" value="ACRNAN_scaffold15673.g29274"/>
</dbReference>
<evidence type="ECO:0000313" key="3">
    <source>
        <dbReference type="WBParaSite" id="ACRNAN_scaffold15673.g29274.t1"/>
    </source>
</evidence>
<protein>
    <submittedName>
        <fullName evidence="3">Uncharacterized protein</fullName>
    </submittedName>
</protein>